<organism evidence="7 8">
    <name type="scientific">Dothistroma septosporum (strain NZE10 / CBS 128990)</name>
    <name type="common">Red band needle blight fungus</name>
    <name type="synonym">Mycosphaerella pini</name>
    <dbReference type="NCBI Taxonomy" id="675120"/>
    <lineage>
        <taxon>Eukaryota</taxon>
        <taxon>Fungi</taxon>
        <taxon>Dikarya</taxon>
        <taxon>Ascomycota</taxon>
        <taxon>Pezizomycotina</taxon>
        <taxon>Dothideomycetes</taxon>
        <taxon>Dothideomycetidae</taxon>
        <taxon>Mycosphaerellales</taxon>
        <taxon>Mycosphaerellaceae</taxon>
        <taxon>Dothistroma</taxon>
    </lineage>
</organism>
<dbReference type="EMBL" id="KB446539">
    <property type="protein sequence ID" value="EME44551.1"/>
    <property type="molecule type" value="Genomic_DNA"/>
</dbReference>
<evidence type="ECO:0000256" key="1">
    <source>
        <dbReference type="ARBA" id="ARBA00004141"/>
    </source>
</evidence>
<dbReference type="OMA" id="RHLYPLW"/>
<dbReference type="STRING" id="675120.N1PMC7"/>
<dbReference type="GO" id="GO:0033617">
    <property type="term" value="P:mitochondrial respiratory chain complex IV assembly"/>
    <property type="evidence" value="ECO:0007669"/>
    <property type="project" value="TreeGrafter"/>
</dbReference>
<feature type="transmembrane region" description="Helical" evidence="6">
    <location>
        <begin position="336"/>
        <end position="362"/>
    </location>
</feature>
<evidence type="ECO:0000256" key="5">
    <source>
        <dbReference type="ARBA" id="ARBA00023136"/>
    </source>
</evidence>
<protein>
    <submittedName>
        <fullName evidence="7">Uncharacterized protein</fullName>
    </submittedName>
</protein>
<dbReference type="GO" id="GO:0005743">
    <property type="term" value="C:mitochondrial inner membrane"/>
    <property type="evidence" value="ECO:0007669"/>
    <property type="project" value="TreeGrafter"/>
</dbReference>
<evidence type="ECO:0000313" key="8">
    <source>
        <dbReference type="Proteomes" id="UP000016933"/>
    </source>
</evidence>
<evidence type="ECO:0000256" key="4">
    <source>
        <dbReference type="ARBA" id="ARBA00022989"/>
    </source>
</evidence>
<reference evidence="7 8" key="2">
    <citation type="journal article" date="2012" name="PLoS Pathog.">
        <title>Diverse lifestyles and strategies of plant pathogenesis encoded in the genomes of eighteen Dothideomycetes fungi.</title>
        <authorList>
            <person name="Ohm R.A."/>
            <person name="Feau N."/>
            <person name="Henrissat B."/>
            <person name="Schoch C.L."/>
            <person name="Horwitz B.A."/>
            <person name="Barry K.W."/>
            <person name="Condon B.J."/>
            <person name="Copeland A.C."/>
            <person name="Dhillon B."/>
            <person name="Glaser F."/>
            <person name="Hesse C.N."/>
            <person name="Kosti I."/>
            <person name="LaButti K."/>
            <person name="Lindquist E.A."/>
            <person name="Lucas S."/>
            <person name="Salamov A.A."/>
            <person name="Bradshaw R.E."/>
            <person name="Ciuffetti L."/>
            <person name="Hamelin R.C."/>
            <person name="Kema G.H.J."/>
            <person name="Lawrence C."/>
            <person name="Scott J.A."/>
            <person name="Spatafora J.W."/>
            <person name="Turgeon B.G."/>
            <person name="de Wit P.J.G.M."/>
            <person name="Zhong S."/>
            <person name="Goodwin S.B."/>
            <person name="Grigoriev I.V."/>
        </authorList>
    </citation>
    <scope>NUCLEOTIDE SEQUENCE [LARGE SCALE GENOMIC DNA]</scope>
    <source>
        <strain evidence="8">NZE10 / CBS 128990</strain>
    </source>
</reference>
<evidence type="ECO:0000256" key="3">
    <source>
        <dbReference type="ARBA" id="ARBA00022692"/>
    </source>
</evidence>
<keyword evidence="5 6" id="KW-0472">Membrane</keyword>
<name>N1PMC7_DOTSN</name>
<gene>
    <name evidence="7" type="ORF">DOTSEDRAFT_130544</name>
</gene>
<dbReference type="Proteomes" id="UP000016933">
    <property type="component" value="Unassembled WGS sequence"/>
</dbReference>
<comment type="subcellular location">
    <subcellularLocation>
        <location evidence="1">Membrane</location>
        <topology evidence="1">Multi-pass membrane protein</topology>
    </subcellularLocation>
</comment>
<dbReference type="GO" id="GO:0032979">
    <property type="term" value="P:protein insertion into mitochondrial inner membrane from matrix"/>
    <property type="evidence" value="ECO:0007669"/>
    <property type="project" value="TreeGrafter"/>
</dbReference>
<dbReference type="AlphaFoldDB" id="N1PMC7"/>
<proteinExistence type="inferred from homology"/>
<comment type="similarity">
    <text evidence="2">Belongs to the OXA1/ALB3/YidC family.</text>
</comment>
<keyword evidence="8" id="KW-1185">Reference proteome</keyword>
<keyword evidence="3 6" id="KW-0812">Transmembrane</keyword>
<evidence type="ECO:0000313" key="7">
    <source>
        <dbReference type="EMBL" id="EME44551.1"/>
    </source>
</evidence>
<dbReference type="OrthoDB" id="2148490at2759"/>
<feature type="transmembrane region" description="Helical" evidence="6">
    <location>
        <begin position="62"/>
        <end position="84"/>
    </location>
</feature>
<sequence>MASWRLRARLFHLPPSIRASVFQQSVSKRSFSATNARKADLATTIAGGPGVLLDTLHTFMPWYIAIPTAAVLVRGVLVYYAAALPNRKRAIIRRHLYPLWNFQARYAWSKYKQHELDKHRRGGRTLSHTAAWMLVRRIWINAVASHKTGSLYGAPVFSGRSLFNFGMMIAFTEALRIKCGSREGLLPILLHPIEWAKNTLADPVANGAVEAQTMTPDELLAQRLEMAREIQKIGELPKDLTDAELLQQSHHLSPLNAPEYAAYLDPTLQAEGLSWCSDLTAVDPTFGLPIALSLTIAASAFLRSAADQLKAAAPVKDRGPLADLTLKQRATLTISLIFFFMAIKLPAALLLYLVPSFAVGLLQSRWLDLRYPLPAIIQPSKRPMRVKVKKTFGDV</sequence>
<dbReference type="GO" id="GO:0032977">
    <property type="term" value="F:membrane insertase activity"/>
    <property type="evidence" value="ECO:0007669"/>
    <property type="project" value="InterPro"/>
</dbReference>
<keyword evidence="4 6" id="KW-1133">Transmembrane helix</keyword>
<reference evidence="8" key="1">
    <citation type="journal article" date="2012" name="PLoS Genet.">
        <title>The genomes of the fungal plant pathogens Cladosporium fulvum and Dothistroma septosporum reveal adaptation to different hosts and lifestyles but also signatures of common ancestry.</title>
        <authorList>
            <person name="de Wit P.J.G.M."/>
            <person name="van der Burgt A."/>
            <person name="Oekmen B."/>
            <person name="Stergiopoulos I."/>
            <person name="Abd-Elsalam K.A."/>
            <person name="Aerts A.L."/>
            <person name="Bahkali A.H."/>
            <person name="Beenen H.G."/>
            <person name="Chettri P."/>
            <person name="Cox M.P."/>
            <person name="Datema E."/>
            <person name="de Vries R.P."/>
            <person name="Dhillon B."/>
            <person name="Ganley A.R."/>
            <person name="Griffiths S.A."/>
            <person name="Guo Y."/>
            <person name="Hamelin R.C."/>
            <person name="Henrissat B."/>
            <person name="Kabir M.S."/>
            <person name="Jashni M.K."/>
            <person name="Kema G."/>
            <person name="Klaubauf S."/>
            <person name="Lapidus A."/>
            <person name="Levasseur A."/>
            <person name="Lindquist E."/>
            <person name="Mehrabi R."/>
            <person name="Ohm R.A."/>
            <person name="Owen T.J."/>
            <person name="Salamov A."/>
            <person name="Schwelm A."/>
            <person name="Schijlen E."/>
            <person name="Sun H."/>
            <person name="van den Burg H.A."/>
            <person name="van Ham R.C.H.J."/>
            <person name="Zhang S."/>
            <person name="Goodwin S.B."/>
            <person name="Grigoriev I.V."/>
            <person name="Collemare J."/>
            <person name="Bradshaw R.E."/>
        </authorList>
    </citation>
    <scope>NUCLEOTIDE SEQUENCE [LARGE SCALE GENOMIC DNA]</scope>
    <source>
        <strain evidence="8">NZE10 / CBS 128990</strain>
    </source>
</reference>
<dbReference type="InterPro" id="IPR001708">
    <property type="entry name" value="YidC/ALB3/OXA1/COX18"/>
</dbReference>
<dbReference type="HOGENOM" id="CLU_029282_1_2_1"/>
<evidence type="ECO:0000256" key="6">
    <source>
        <dbReference type="SAM" id="Phobius"/>
    </source>
</evidence>
<dbReference type="PANTHER" id="PTHR12428:SF65">
    <property type="entry name" value="CYTOCHROME C OXIDASE ASSEMBLY PROTEIN COX18, MITOCHONDRIAL"/>
    <property type="match status" value="1"/>
</dbReference>
<dbReference type="PANTHER" id="PTHR12428">
    <property type="entry name" value="OXA1"/>
    <property type="match status" value="1"/>
</dbReference>
<evidence type="ECO:0000256" key="2">
    <source>
        <dbReference type="ARBA" id="ARBA00009877"/>
    </source>
</evidence>
<accession>N1PMC7</accession>
<dbReference type="eggNOG" id="KOG1239">
    <property type="taxonomic scope" value="Eukaryota"/>
</dbReference>